<dbReference type="Pfam" id="PF12728">
    <property type="entry name" value="HTH_17"/>
    <property type="match status" value="1"/>
</dbReference>
<protein>
    <submittedName>
        <fullName evidence="2">Helix-turn-helix domain-containing protein</fullName>
    </submittedName>
</protein>
<evidence type="ECO:0000313" key="3">
    <source>
        <dbReference type="Proteomes" id="UP000823757"/>
    </source>
</evidence>
<feature type="domain" description="Helix-turn-helix" evidence="1">
    <location>
        <begin position="34"/>
        <end position="78"/>
    </location>
</feature>
<dbReference type="AlphaFoldDB" id="A0A9D9NII5"/>
<dbReference type="GO" id="GO:0003677">
    <property type="term" value="F:DNA binding"/>
    <property type="evidence" value="ECO:0007669"/>
    <property type="project" value="InterPro"/>
</dbReference>
<evidence type="ECO:0000313" key="2">
    <source>
        <dbReference type="EMBL" id="MBO8475054.1"/>
    </source>
</evidence>
<dbReference type="EMBL" id="JADIMD010000106">
    <property type="protein sequence ID" value="MBO8475054.1"/>
    <property type="molecule type" value="Genomic_DNA"/>
</dbReference>
<organism evidence="2 3">
    <name type="scientific">Candidatus Cryptobacteroides faecigallinarum</name>
    <dbReference type="NCBI Taxonomy" id="2840763"/>
    <lineage>
        <taxon>Bacteria</taxon>
        <taxon>Pseudomonadati</taxon>
        <taxon>Bacteroidota</taxon>
        <taxon>Bacteroidia</taxon>
        <taxon>Bacteroidales</taxon>
        <taxon>Candidatus Cryptobacteroides</taxon>
    </lineage>
</organism>
<sequence length="263" mass="30017">MKRAAKERERTERVMVQQKEVAEVRKKNLVSQEYLSITDMATLIGVSRPTVYKMIADGRLEAVRFSNRIVRVKVSSILSSSGLGSAVLQRKPVDVVPSNCELISKVDVLAKYGISETGLYKRMKAEKVKSVLVNGKAYFPLNKVKKIYENKKIDSIKDWYTVDVLQSITGLAANTIYDFCKDHCIPRKRQGKIVLISKDDWDKARGTNAELMTENYTIAEIMEKYHLSRGHVYGKIAQFKISKMKVGNFVYVNRKEVDAHFKK</sequence>
<comment type="caution">
    <text evidence="2">The sequence shown here is derived from an EMBL/GenBank/DDBJ whole genome shotgun (WGS) entry which is preliminary data.</text>
</comment>
<reference evidence="2" key="2">
    <citation type="journal article" date="2021" name="PeerJ">
        <title>Extensive microbial diversity within the chicken gut microbiome revealed by metagenomics and culture.</title>
        <authorList>
            <person name="Gilroy R."/>
            <person name="Ravi A."/>
            <person name="Getino M."/>
            <person name="Pursley I."/>
            <person name="Horton D.L."/>
            <person name="Alikhan N.F."/>
            <person name="Baker D."/>
            <person name="Gharbi K."/>
            <person name="Hall N."/>
            <person name="Watson M."/>
            <person name="Adriaenssens E.M."/>
            <person name="Foster-Nyarko E."/>
            <person name="Jarju S."/>
            <person name="Secka A."/>
            <person name="Antonio M."/>
            <person name="Oren A."/>
            <person name="Chaudhuri R.R."/>
            <person name="La Ragione R."/>
            <person name="Hildebrand F."/>
            <person name="Pallen M.J."/>
        </authorList>
    </citation>
    <scope>NUCLEOTIDE SEQUENCE</scope>
    <source>
        <strain evidence="2">B1-13419</strain>
    </source>
</reference>
<dbReference type="NCBIfam" id="TIGR01764">
    <property type="entry name" value="excise"/>
    <property type="match status" value="1"/>
</dbReference>
<dbReference type="InterPro" id="IPR010093">
    <property type="entry name" value="SinI_DNA-bd"/>
</dbReference>
<dbReference type="Proteomes" id="UP000823757">
    <property type="component" value="Unassembled WGS sequence"/>
</dbReference>
<gene>
    <name evidence="2" type="ORF">IAB91_07180</name>
</gene>
<proteinExistence type="predicted"/>
<evidence type="ECO:0000259" key="1">
    <source>
        <dbReference type="Pfam" id="PF12728"/>
    </source>
</evidence>
<name>A0A9D9NII5_9BACT</name>
<accession>A0A9D9NII5</accession>
<dbReference type="InterPro" id="IPR041657">
    <property type="entry name" value="HTH_17"/>
</dbReference>
<reference evidence="2" key="1">
    <citation type="submission" date="2020-10" db="EMBL/GenBank/DDBJ databases">
        <authorList>
            <person name="Gilroy R."/>
        </authorList>
    </citation>
    <scope>NUCLEOTIDE SEQUENCE</scope>
    <source>
        <strain evidence="2">B1-13419</strain>
    </source>
</reference>